<evidence type="ECO:0000313" key="4">
    <source>
        <dbReference type="EMBL" id="EDL85063.1"/>
    </source>
</evidence>
<reference evidence="5" key="1">
    <citation type="submission" date="2005-09" db="EMBL/GenBank/DDBJ databases">
        <authorList>
            <person name="Mural R.J."/>
            <person name="Li P.W."/>
            <person name="Adams M.D."/>
            <person name="Amanatides P.G."/>
            <person name="Baden-Tillson H."/>
            <person name="Barnstead M."/>
            <person name="Chin S.H."/>
            <person name="Dew I."/>
            <person name="Evans C.A."/>
            <person name="Ferriera S."/>
            <person name="Flanigan M."/>
            <person name="Fosler C."/>
            <person name="Glodek A."/>
            <person name="Gu Z."/>
            <person name="Holt R.A."/>
            <person name="Jennings D."/>
            <person name="Kraft C.L."/>
            <person name="Lu F."/>
            <person name="Nguyen T."/>
            <person name="Nusskern D.R."/>
            <person name="Pfannkoch C.M."/>
            <person name="Sitter C."/>
            <person name="Sutton G.G."/>
            <person name="Venter J.C."/>
            <person name="Wang Z."/>
            <person name="Woodage T."/>
            <person name="Zheng X.H."/>
            <person name="Zhong F."/>
        </authorList>
    </citation>
    <scope>NUCLEOTIDE SEQUENCE [LARGE SCALE GENOMIC DNA]</scope>
    <source>
        <strain>BN</strain>
        <strain evidence="5">Sprague-Dawley</strain>
    </source>
</reference>
<name>A6KTY2_RAT</name>
<dbReference type="Pfam" id="PF04803">
    <property type="entry name" value="Cor1"/>
    <property type="match status" value="1"/>
</dbReference>
<evidence type="ECO:0000313" key="5">
    <source>
        <dbReference type="Proteomes" id="UP000234681"/>
    </source>
</evidence>
<accession>A6KTY2</accession>
<evidence type="ECO:0000259" key="3">
    <source>
        <dbReference type="Pfam" id="PF04803"/>
    </source>
</evidence>
<dbReference type="AlphaFoldDB" id="A6KTY2"/>
<keyword evidence="2" id="KW-0175">Coiled coil</keyword>
<evidence type="ECO:0000256" key="1">
    <source>
        <dbReference type="ARBA" id="ARBA00010283"/>
    </source>
</evidence>
<dbReference type="Proteomes" id="UP000234681">
    <property type="component" value="Chromosome X"/>
</dbReference>
<gene>
    <name evidence="4" type="ORF">rCG_28381</name>
</gene>
<proteinExistence type="inferred from homology"/>
<protein>
    <submittedName>
        <fullName evidence="4">RCG28381</fullName>
    </submittedName>
</protein>
<dbReference type="InterPro" id="IPR051443">
    <property type="entry name" value="XLR/SYCP3"/>
</dbReference>
<dbReference type="PANTHER" id="PTHR19368">
    <property type="entry name" value="XLR/SCP3/FAM9"/>
    <property type="match status" value="1"/>
</dbReference>
<feature type="domain" description="XLR/SYCP3/FAM9" evidence="3">
    <location>
        <begin position="1"/>
        <end position="108"/>
    </location>
</feature>
<dbReference type="PANTHER" id="PTHR19368:SF22">
    <property type="entry name" value="RIKEN CDNA 1700013H16 GENE"/>
    <property type="match status" value="1"/>
</dbReference>
<sequence length="117" mass="14283">MKEVWNSHEDAMAQLNEESAQAFANLFERWDADFKKFREQYEKLVNDFQEEEKNFQQSRLIQNQRLRTIKQVHEQFLQNLEDLEKRNDDLLTGTQSELKEEINKLRRKIMKECSILF</sequence>
<dbReference type="InterPro" id="IPR006888">
    <property type="entry name" value="XLR/SYCP3/FAM9_dom"/>
</dbReference>
<dbReference type="EMBL" id="CH474122">
    <property type="protein sequence ID" value="EDL85063.1"/>
    <property type="molecule type" value="Genomic_DNA"/>
</dbReference>
<comment type="similarity">
    <text evidence="1">Belongs to the XLR/SYCP3 family.</text>
</comment>
<feature type="coiled-coil region" evidence="2">
    <location>
        <begin position="34"/>
        <end position="93"/>
    </location>
</feature>
<organism evidence="4 5">
    <name type="scientific">Rattus norvegicus</name>
    <name type="common">Rat</name>
    <dbReference type="NCBI Taxonomy" id="10116"/>
    <lineage>
        <taxon>Eukaryota</taxon>
        <taxon>Metazoa</taxon>
        <taxon>Chordata</taxon>
        <taxon>Craniata</taxon>
        <taxon>Vertebrata</taxon>
        <taxon>Euteleostomi</taxon>
        <taxon>Mammalia</taxon>
        <taxon>Eutheria</taxon>
        <taxon>Euarchontoglires</taxon>
        <taxon>Glires</taxon>
        <taxon>Rodentia</taxon>
        <taxon>Myomorpha</taxon>
        <taxon>Muroidea</taxon>
        <taxon>Muridae</taxon>
        <taxon>Murinae</taxon>
        <taxon>Rattus</taxon>
    </lineage>
</organism>
<evidence type="ECO:0000256" key="2">
    <source>
        <dbReference type="SAM" id="Coils"/>
    </source>
</evidence>